<dbReference type="Pfam" id="PF08388">
    <property type="entry name" value="GIIM"/>
    <property type="match status" value="1"/>
</dbReference>
<dbReference type="EMBL" id="CDGJ01000032">
    <property type="protein sequence ID" value="CEJ06641.1"/>
    <property type="molecule type" value="Genomic_DNA"/>
</dbReference>
<reference evidence="2" key="2">
    <citation type="submission" date="2020-01" db="EMBL/GenBank/DDBJ databases">
        <authorList>
            <person name="Hornung B."/>
        </authorList>
    </citation>
    <scope>NUCLEOTIDE SEQUENCE</scope>
    <source>
        <strain evidence="2">PacBioINE</strain>
    </source>
</reference>
<reference evidence="3" key="1">
    <citation type="submission" date="2014-11" db="EMBL/GenBank/DDBJ databases">
        <authorList>
            <person name="Hornung B.V."/>
        </authorList>
    </citation>
    <scope>NUCLEOTIDE SEQUENCE</scope>
    <source>
        <strain evidence="3">INE</strain>
    </source>
</reference>
<keyword evidence="4" id="KW-1185">Reference proteome</keyword>
<evidence type="ECO:0000313" key="3">
    <source>
        <dbReference type="EMBL" id="CEJ06641.1"/>
    </source>
</evidence>
<dbReference type="Proteomes" id="UP001071230">
    <property type="component" value="Unassembled WGS sequence"/>
</dbReference>
<feature type="domain" description="Group II intron maturase-specific" evidence="1">
    <location>
        <begin position="3"/>
        <end position="51"/>
    </location>
</feature>
<protein>
    <submittedName>
        <fullName evidence="2 3">Group II intron, maturase-specific</fullName>
    </submittedName>
</protein>
<dbReference type="InterPro" id="IPR013597">
    <property type="entry name" value="Mat_intron_G2"/>
</dbReference>
<evidence type="ECO:0000313" key="2">
    <source>
        <dbReference type="EMBL" id="CAA7600507.1"/>
    </source>
</evidence>
<gene>
    <name evidence="3" type="ORF">DEACI_1090</name>
    <name evidence="2" type="ORF">DEACI_1160</name>
</gene>
<dbReference type="RefSeq" id="WP_240984171.1">
    <property type="nucleotide sequence ID" value="NZ_CDGJ01000032.1"/>
</dbReference>
<organism evidence="2">
    <name type="scientific">Acididesulfobacillus acetoxydans</name>
    <dbReference type="NCBI Taxonomy" id="1561005"/>
    <lineage>
        <taxon>Bacteria</taxon>
        <taxon>Bacillati</taxon>
        <taxon>Bacillota</taxon>
        <taxon>Clostridia</taxon>
        <taxon>Eubacteriales</taxon>
        <taxon>Peptococcaceae</taxon>
        <taxon>Acididesulfobacillus</taxon>
    </lineage>
</organism>
<dbReference type="KEGG" id="aacx:DEACI_1160"/>
<accession>A0A8S0XVP8</accession>
<dbReference type="Proteomes" id="UP000836597">
    <property type="component" value="Chromosome"/>
</dbReference>
<name>A0A8S0XVP8_9FIRM</name>
<dbReference type="EMBL" id="LR746496">
    <property type="protein sequence ID" value="CAA7600507.1"/>
    <property type="molecule type" value="Genomic_DNA"/>
</dbReference>
<sequence length="56" mass="6857">MGVEERKGKLNQIIRGWTNYFKPADARRLLETPDEWLPSRIRMVTWHQNTRLRFPF</sequence>
<proteinExistence type="predicted"/>
<evidence type="ECO:0000313" key="4">
    <source>
        <dbReference type="Proteomes" id="UP001071230"/>
    </source>
</evidence>
<dbReference type="AlphaFoldDB" id="A0A8S0XVP8"/>
<evidence type="ECO:0000259" key="1">
    <source>
        <dbReference type="Pfam" id="PF08388"/>
    </source>
</evidence>